<proteinExistence type="inferred from homology"/>
<keyword evidence="10" id="KW-0106">Calcium</keyword>
<evidence type="ECO:0000256" key="16">
    <source>
        <dbReference type="RuleBase" id="RU000304"/>
    </source>
</evidence>
<comment type="catalytic activity">
    <reaction evidence="13">
        <text>L-threonyl-[protein] + ATP = O-phospho-L-threonyl-[protein] + ADP + H(+)</text>
        <dbReference type="Rhea" id="RHEA:46608"/>
        <dbReference type="Rhea" id="RHEA-COMP:11060"/>
        <dbReference type="Rhea" id="RHEA-COMP:11605"/>
        <dbReference type="ChEBI" id="CHEBI:15378"/>
        <dbReference type="ChEBI" id="CHEBI:30013"/>
        <dbReference type="ChEBI" id="CHEBI:30616"/>
        <dbReference type="ChEBI" id="CHEBI:61977"/>
        <dbReference type="ChEBI" id="CHEBI:456216"/>
        <dbReference type="EC" id="2.7.11.1"/>
    </reaction>
</comment>
<evidence type="ECO:0000256" key="9">
    <source>
        <dbReference type="ARBA" id="ARBA00022777"/>
    </source>
</evidence>
<dbReference type="AlphaFoldDB" id="G0R3S7"/>
<dbReference type="STRING" id="857967.G0R3S7"/>
<dbReference type="InterPro" id="IPR050205">
    <property type="entry name" value="CDPK_Ser/Thr_kinases"/>
</dbReference>
<dbReference type="GO" id="GO:0005509">
    <property type="term" value="F:calcium ion binding"/>
    <property type="evidence" value="ECO:0007669"/>
    <property type="project" value="InterPro"/>
</dbReference>
<evidence type="ECO:0000256" key="4">
    <source>
        <dbReference type="ARBA" id="ARBA00022527"/>
    </source>
</evidence>
<dbReference type="GeneID" id="14903942"/>
<gene>
    <name evidence="19" type="ORF">IMG5_187380</name>
</gene>
<evidence type="ECO:0000256" key="6">
    <source>
        <dbReference type="ARBA" id="ARBA00022723"/>
    </source>
</evidence>
<dbReference type="GO" id="GO:0004674">
    <property type="term" value="F:protein serine/threonine kinase activity"/>
    <property type="evidence" value="ECO:0007669"/>
    <property type="project" value="UniProtKB-KW"/>
</dbReference>
<accession>G0R3S7</accession>
<keyword evidence="19" id="KW-0012">Acyltransferase</keyword>
<dbReference type="PANTHER" id="PTHR24349">
    <property type="entry name" value="SERINE/THREONINE-PROTEIN KINASE"/>
    <property type="match status" value="1"/>
</dbReference>
<comment type="similarity">
    <text evidence="12">Belongs to the protein kinase superfamily. Ser/Thr protein kinase family. CDPK subfamily.</text>
</comment>
<dbReference type="PROSITE" id="PS00107">
    <property type="entry name" value="PROTEIN_KINASE_ATP"/>
    <property type="match status" value="1"/>
</dbReference>
<dbReference type="GO" id="GO:0005524">
    <property type="term" value="F:ATP binding"/>
    <property type="evidence" value="ECO:0007669"/>
    <property type="project" value="UniProtKB-UniRule"/>
</dbReference>
<evidence type="ECO:0000256" key="13">
    <source>
        <dbReference type="ARBA" id="ARBA00047899"/>
    </source>
</evidence>
<dbReference type="PROSITE" id="PS50222">
    <property type="entry name" value="EF_HAND_2"/>
    <property type="match status" value="1"/>
</dbReference>
<dbReference type="Gene3D" id="1.10.510.10">
    <property type="entry name" value="Transferase(Phosphotransferase) domain 1"/>
    <property type="match status" value="1"/>
</dbReference>
<keyword evidence="11 15" id="KW-0067">ATP-binding</keyword>
<evidence type="ECO:0000313" key="20">
    <source>
        <dbReference type="Proteomes" id="UP000008983"/>
    </source>
</evidence>
<dbReference type="Gene3D" id="1.10.238.10">
    <property type="entry name" value="EF-hand"/>
    <property type="match status" value="2"/>
</dbReference>
<dbReference type="SMART" id="SM00220">
    <property type="entry name" value="S_TKc"/>
    <property type="match status" value="1"/>
</dbReference>
<organism evidence="19 20">
    <name type="scientific">Ichthyophthirius multifiliis</name>
    <name type="common">White spot disease agent</name>
    <name type="synonym">Ich</name>
    <dbReference type="NCBI Taxonomy" id="5932"/>
    <lineage>
        <taxon>Eukaryota</taxon>
        <taxon>Sar</taxon>
        <taxon>Alveolata</taxon>
        <taxon>Ciliophora</taxon>
        <taxon>Intramacronucleata</taxon>
        <taxon>Oligohymenophorea</taxon>
        <taxon>Hymenostomatida</taxon>
        <taxon>Ophryoglenina</taxon>
        <taxon>Ichthyophthirius</taxon>
    </lineage>
</organism>
<keyword evidence="7" id="KW-0677">Repeat</keyword>
<keyword evidence="4 16" id="KW-0723">Serine/threonine-protein kinase</keyword>
<name>G0R3S7_ICHMU</name>
<comment type="subunit">
    <text evidence="2">Monomer.</text>
</comment>
<evidence type="ECO:0000256" key="11">
    <source>
        <dbReference type="ARBA" id="ARBA00022840"/>
    </source>
</evidence>
<keyword evidence="8 15" id="KW-0547">Nucleotide-binding</keyword>
<evidence type="ECO:0000313" key="19">
    <source>
        <dbReference type="EMBL" id="EGR27894.1"/>
    </source>
</evidence>
<evidence type="ECO:0000256" key="3">
    <source>
        <dbReference type="ARBA" id="ARBA00012513"/>
    </source>
</evidence>
<dbReference type="Proteomes" id="UP000008983">
    <property type="component" value="Unassembled WGS sequence"/>
</dbReference>
<dbReference type="InParanoid" id="G0R3S7"/>
<dbReference type="InterPro" id="IPR017441">
    <property type="entry name" value="Protein_kinase_ATP_BS"/>
</dbReference>
<dbReference type="GO" id="GO:0106310">
    <property type="term" value="F:protein serine kinase activity"/>
    <property type="evidence" value="ECO:0007669"/>
    <property type="project" value="RHEA"/>
</dbReference>
<dbReference type="eggNOG" id="KOG0032">
    <property type="taxonomic scope" value="Eukaryota"/>
</dbReference>
<dbReference type="PROSITE" id="PS00108">
    <property type="entry name" value="PROTEIN_KINASE_ST"/>
    <property type="match status" value="1"/>
</dbReference>
<dbReference type="InterPro" id="IPR002048">
    <property type="entry name" value="EF_hand_dom"/>
</dbReference>
<dbReference type="OMA" id="CFITTEN"/>
<dbReference type="SUPFAM" id="SSF56112">
    <property type="entry name" value="Protein kinase-like (PK-like)"/>
    <property type="match status" value="1"/>
</dbReference>
<protein>
    <recommendedName>
        <fullName evidence="3">non-specific serine/threonine protein kinase</fullName>
        <ecNumber evidence="3">2.7.11.1</ecNumber>
    </recommendedName>
</protein>
<dbReference type="GO" id="GO:0016746">
    <property type="term" value="F:acyltransferase activity"/>
    <property type="evidence" value="ECO:0007669"/>
    <property type="project" value="UniProtKB-KW"/>
</dbReference>
<dbReference type="InterPro" id="IPR008271">
    <property type="entry name" value="Ser/Thr_kinase_AS"/>
</dbReference>
<dbReference type="RefSeq" id="XP_004027239.1">
    <property type="nucleotide sequence ID" value="XM_004027190.1"/>
</dbReference>
<evidence type="ECO:0000256" key="2">
    <source>
        <dbReference type="ARBA" id="ARBA00011245"/>
    </source>
</evidence>
<evidence type="ECO:0000256" key="7">
    <source>
        <dbReference type="ARBA" id="ARBA00022737"/>
    </source>
</evidence>
<comment type="cofactor">
    <cofactor evidence="1">
        <name>Mg(2+)</name>
        <dbReference type="ChEBI" id="CHEBI:18420"/>
    </cofactor>
</comment>
<evidence type="ECO:0000256" key="14">
    <source>
        <dbReference type="ARBA" id="ARBA00048679"/>
    </source>
</evidence>
<dbReference type="FunFam" id="1.10.510.10:FF:000571">
    <property type="entry name" value="Maternal embryonic leucine zipper kinase"/>
    <property type="match status" value="1"/>
</dbReference>
<dbReference type="EMBL" id="GL984312">
    <property type="protein sequence ID" value="EGR27894.1"/>
    <property type="molecule type" value="Genomic_DNA"/>
</dbReference>
<evidence type="ECO:0000256" key="1">
    <source>
        <dbReference type="ARBA" id="ARBA00001946"/>
    </source>
</evidence>
<feature type="domain" description="EF-hand" evidence="18">
    <location>
        <begin position="340"/>
        <end position="375"/>
    </location>
</feature>
<sequence length="498" mass="59419">MYKHKNYNIKHFIQISDNTIKNISNEDINTIYQITEKELGKGSFGIVKEAYLKINPNKLFAIKKISKDKQKEDLQWLQREIDIFKQLDHPNIAKLYESYEDDKNLYLVMEICSNEQLLQRVINNEINRLSELQSKDILFQIFQAVKYLHELGIVHRDLKPENFLFSKYNGEIKMIDFGLSKQYKKHNNINQSQDLQTIVGTANYIAPEVLTGEYDKRCDIWSLGIIAYAMLCGEFPFQGKNEKETFDKICKGQFQFKPTLKLSKQIKDLICKMICVDLKKRIGISEALNHPWFQLYNQNNNDTIIEIKYINQIQNYPKIYNNIQRLCIHLLQKIQEHNQQYIKVIIKIFRFIDSENIGFITVNSFHKIIKQLGFNLNFQQTLQLIQDLNKFSFARRNGLQNAFLEYSQFIEFTFDFQNLLDQNNQNLLFQYLDYDNKGYIQNYNIINVLLREQINVEEVQMNEYYNEIFKNNIIYNQFDNIQINKEQFVQCLTQQKNN</sequence>
<evidence type="ECO:0000259" key="18">
    <source>
        <dbReference type="PROSITE" id="PS50222"/>
    </source>
</evidence>
<evidence type="ECO:0000259" key="17">
    <source>
        <dbReference type="PROSITE" id="PS50011"/>
    </source>
</evidence>
<dbReference type="CDD" id="cd05117">
    <property type="entry name" value="STKc_CAMK"/>
    <property type="match status" value="1"/>
</dbReference>
<evidence type="ECO:0000256" key="12">
    <source>
        <dbReference type="ARBA" id="ARBA00024334"/>
    </source>
</evidence>
<dbReference type="InterPro" id="IPR011992">
    <property type="entry name" value="EF-hand-dom_pair"/>
</dbReference>
<keyword evidence="5 19" id="KW-0808">Transferase</keyword>
<dbReference type="SUPFAM" id="SSF47473">
    <property type="entry name" value="EF-hand"/>
    <property type="match status" value="1"/>
</dbReference>
<feature type="binding site" evidence="15">
    <location>
        <position position="64"/>
    </location>
    <ligand>
        <name>ATP</name>
        <dbReference type="ChEBI" id="CHEBI:30616"/>
    </ligand>
</feature>
<keyword evidence="6" id="KW-0479">Metal-binding</keyword>
<keyword evidence="20" id="KW-1185">Reference proteome</keyword>
<dbReference type="FunFam" id="3.30.200.20:FF:000315">
    <property type="entry name" value="Calcium-dependent protein kinase 3"/>
    <property type="match status" value="1"/>
</dbReference>
<dbReference type="OrthoDB" id="10252171at2759"/>
<dbReference type="Gene3D" id="3.30.200.20">
    <property type="entry name" value="Phosphorylase Kinase, domain 1"/>
    <property type="match status" value="1"/>
</dbReference>
<dbReference type="EC" id="2.7.11.1" evidence="3"/>
<dbReference type="InterPro" id="IPR000719">
    <property type="entry name" value="Prot_kinase_dom"/>
</dbReference>
<evidence type="ECO:0000256" key="8">
    <source>
        <dbReference type="ARBA" id="ARBA00022741"/>
    </source>
</evidence>
<dbReference type="PROSITE" id="PS50011">
    <property type="entry name" value="PROTEIN_KINASE_DOM"/>
    <property type="match status" value="1"/>
</dbReference>
<dbReference type="InterPro" id="IPR011009">
    <property type="entry name" value="Kinase-like_dom_sf"/>
</dbReference>
<reference evidence="19 20" key="1">
    <citation type="submission" date="2011-07" db="EMBL/GenBank/DDBJ databases">
        <authorList>
            <person name="Coyne R."/>
            <person name="Brami D."/>
            <person name="Johnson J."/>
            <person name="Hostetler J."/>
            <person name="Hannick L."/>
            <person name="Clark T."/>
            <person name="Cassidy-Hanley D."/>
            <person name="Inman J."/>
        </authorList>
    </citation>
    <scope>NUCLEOTIDE SEQUENCE [LARGE SCALE GENOMIC DNA]</scope>
    <source>
        <strain evidence="19 20">G5</strain>
    </source>
</reference>
<comment type="catalytic activity">
    <reaction evidence="14">
        <text>L-seryl-[protein] + ATP = O-phospho-L-seryl-[protein] + ADP + H(+)</text>
        <dbReference type="Rhea" id="RHEA:17989"/>
        <dbReference type="Rhea" id="RHEA-COMP:9863"/>
        <dbReference type="Rhea" id="RHEA-COMP:11604"/>
        <dbReference type="ChEBI" id="CHEBI:15378"/>
        <dbReference type="ChEBI" id="CHEBI:29999"/>
        <dbReference type="ChEBI" id="CHEBI:30616"/>
        <dbReference type="ChEBI" id="CHEBI:83421"/>
        <dbReference type="ChEBI" id="CHEBI:456216"/>
        <dbReference type="EC" id="2.7.11.1"/>
    </reaction>
</comment>
<keyword evidence="9 19" id="KW-0418">Kinase</keyword>
<evidence type="ECO:0000256" key="10">
    <source>
        <dbReference type="ARBA" id="ARBA00022837"/>
    </source>
</evidence>
<evidence type="ECO:0000256" key="15">
    <source>
        <dbReference type="PROSITE-ProRule" id="PRU10141"/>
    </source>
</evidence>
<evidence type="ECO:0000256" key="5">
    <source>
        <dbReference type="ARBA" id="ARBA00022679"/>
    </source>
</evidence>
<feature type="domain" description="Protein kinase" evidence="17">
    <location>
        <begin position="33"/>
        <end position="293"/>
    </location>
</feature>
<dbReference type="Pfam" id="PF00069">
    <property type="entry name" value="Pkinase"/>
    <property type="match status" value="1"/>
</dbReference>